<organism evidence="1 2">
    <name type="scientific">Halorubrum ezzemoulense</name>
    <name type="common">Halorubrum chaoviator</name>
    <dbReference type="NCBI Taxonomy" id="337243"/>
    <lineage>
        <taxon>Archaea</taxon>
        <taxon>Methanobacteriati</taxon>
        <taxon>Methanobacteriota</taxon>
        <taxon>Stenosarchaea group</taxon>
        <taxon>Halobacteria</taxon>
        <taxon>Halobacteriales</taxon>
        <taxon>Haloferacaceae</taxon>
        <taxon>Halorubrum</taxon>
    </lineage>
</organism>
<dbReference type="EMBL" id="NHOZ01000079">
    <property type="protein sequence ID" value="OYR63034.1"/>
    <property type="molecule type" value="Genomic_DNA"/>
</dbReference>
<gene>
    <name evidence="1" type="ORF">DJ80_08800</name>
</gene>
<dbReference type="RefSeq" id="WP_094553038.1">
    <property type="nucleotide sequence ID" value="NZ_NHOZ01000079.1"/>
</dbReference>
<proteinExistence type="predicted"/>
<reference evidence="1 2" key="1">
    <citation type="journal article" date="2014" name="Front. Microbiol.">
        <title>Population and genomic analysis of the genus Halorubrum.</title>
        <authorList>
            <person name="Fullmer M.S."/>
            <person name="Soucy S.M."/>
            <person name="Swithers K.S."/>
            <person name="Makkay A.M."/>
            <person name="Wheeler R."/>
            <person name="Ventosa A."/>
            <person name="Gogarten J.P."/>
            <person name="Papke R.T."/>
        </authorList>
    </citation>
    <scope>NUCLEOTIDE SEQUENCE [LARGE SCALE GENOMIC DNA]</scope>
    <source>
        <strain evidence="1 2">Ga36</strain>
    </source>
</reference>
<protein>
    <submittedName>
        <fullName evidence="1">Uncharacterized protein</fullName>
    </submittedName>
</protein>
<dbReference type="AlphaFoldDB" id="A0A256J2J3"/>
<sequence>MGENAIIPEWWTEFSQIVLSSPKLTQVVIEMVESDGTAFLAEQLATDVTERRQAIDSEGGLPADERYEQSTLSADLKTALEPLGIVIRPAKTERDDQSIIYGVGWILDYLAKQDLEAGRPVEWSGNAQQESMMEYVLDNSPSGTVNYRNPVPLEAVIYTYTKSHATLSGKDVHIEVGDPGSFSQKATEFAEILYREDHVGHPLPRFPEHRDKDPFSDNYHDYAIVGAVHDVDQVKNFGDLKIDIKSELKNWAAAAIELYVRDDSDEIDSRAVEDAIAERVNEFSKFERDTIHSRFGTRVVPNDDAIVFGLYCRHDVATGTHEAIEEVPSE</sequence>
<evidence type="ECO:0000313" key="2">
    <source>
        <dbReference type="Proteomes" id="UP000215731"/>
    </source>
</evidence>
<comment type="caution">
    <text evidence="1">The sequence shown here is derived from an EMBL/GenBank/DDBJ whole genome shotgun (WGS) entry which is preliminary data.</text>
</comment>
<evidence type="ECO:0000313" key="1">
    <source>
        <dbReference type="EMBL" id="OYR63034.1"/>
    </source>
</evidence>
<accession>A0A256J2J3</accession>
<dbReference type="Proteomes" id="UP000215731">
    <property type="component" value="Unassembled WGS sequence"/>
</dbReference>
<name>A0A256J2J3_HALEZ</name>